<feature type="domain" description="Knr4/Smi1-like" evidence="1">
    <location>
        <begin position="43"/>
        <end position="154"/>
    </location>
</feature>
<dbReference type="RefSeq" id="WP_034772054.1">
    <property type="nucleotide sequence ID" value="NZ_CCRF01000077.1"/>
</dbReference>
<dbReference type="Proteomes" id="UP000040576">
    <property type="component" value="Unassembled WGS sequence"/>
</dbReference>
<dbReference type="AlphaFoldDB" id="A0A090IWP2"/>
<proteinExistence type="predicted"/>
<dbReference type="InterPro" id="IPR018958">
    <property type="entry name" value="Knr4/Smi1-like_dom"/>
</dbReference>
<accession>A0A090IWP2</accession>
<dbReference type="SMART" id="SM00860">
    <property type="entry name" value="SMI1_KNR4"/>
    <property type="match status" value="1"/>
</dbReference>
<protein>
    <recommendedName>
        <fullName evidence="1">Knr4/Smi1-like domain-containing protein</fullName>
    </recommendedName>
</protein>
<evidence type="ECO:0000313" key="2">
    <source>
        <dbReference type="EMBL" id="CEE02506.1"/>
    </source>
</evidence>
<sequence length="171" mass="19982">MENEVYIEKLITSLKNRLDKNSALYRNTYFGNVVLSKVKFYPACTDEELKKYSSIPLPVDYLQFLKISNGAELFTDDYKGSRALLELYSLDKIFEGKNFYVNNLKIEDVYPIGHLLDNADLVVNIRDLRNGGQYLSLSDGSKKFNYTFQEWLDKFIIAQGNEFWLLDQPFR</sequence>
<gene>
    <name evidence="2" type="ORF">BT1A1_2713</name>
</gene>
<reference evidence="2 3" key="1">
    <citation type="submission" date="2014-07" db="EMBL/GenBank/DDBJ databases">
        <authorList>
            <person name="Wibberg Daniel"/>
        </authorList>
    </citation>
    <scope>NUCLEOTIDE SEQUENCE [LARGE SCALE GENOMIC DNA]</scope>
</reference>
<dbReference type="EMBL" id="CCRF01000077">
    <property type="protein sequence ID" value="CEE02506.1"/>
    <property type="molecule type" value="Genomic_DNA"/>
</dbReference>
<name>A0A090IWP2_9BACI</name>
<dbReference type="SUPFAM" id="SSF160631">
    <property type="entry name" value="SMI1/KNR4-like"/>
    <property type="match status" value="1"/>
</dbReference>
<evidence type="ECO:0000313" key="3">
    <source>
        <dbReference type="Proteomes" id="UP000040576"/>
    </source>
</evidence>
<keyword evidence="3" id="KW-1185">Reference proteome</keyword>
<organism evidence="2 3">
    <name type="scientific">Caldibacillus thermoamylovorans</name>
    <dbReference type="NCBI Taxonomy" id="35841"/>
    <lineage>
        <taxon>Bacteria</taxon>
        <taxon>Bacillati</taxon>
        <taxon>Bacillota</taxon>
        <taxon>Bacilli</taxon>
        <taxon>Bacillales</taxon>
        <taxon>Bacillaceae</taxon>
        <taxon>Caldibacillus</taxon>
    </lineage>
</organism>
<evidence type="ECO:0000259" key="1">
    <source>
        <dbReference type="SMART" id="SM00860"/>
    </source>
</evidence>
<dbReference type="InterPro" id="IPR037883">
    <property type="entry name" value="Knr4/Smi1-like_sf"/>
</dbReference>
<dbReference type="Pfam" id="PF09346">
    <property type="entry name" value="SMI1_KNR4"/>
    <property type="match status" value="1"/>
</dbReference>
<dbReference type="Gene3D" id="3.40.1580.10">
    <property type="entry name" value="SMI1/KNR4-like"/>
    <property type="match status" value="1"/>
</dbReference>